<keyword evidence="2" id="KW-0812">Transmembrane</keyword>
<sequence>MAAPALAPQPPTTRAGEGGGATPEKHGAGAEARRAVKALLLFLAAVALPCLVMYSAVAPGAFLVRPPWPLAAPENDVGLLDLENLL</sequence>
<evidence type="ECO:0000313" key="4">
    <source>
        <dbReference type="Proteomes" id="UP000324897"/>
    </source>
</evidence>
<feature type="transmembrane region" description="Helical" evidence="2">
    <location>
        <begin position="39"/>
        <end position="64"/>
    </location>
</feature>
<dbReference type="EMBL" id="RWGY01000004">
    <property type="protein sequence ID" value="TVU48509.1"/>
    <property type="molecule type" value="Genomic_DNA"/>
</dbReference>
<gene>
    <name evidence="3" type="ORF">EJB05_08147</name>
</gene>
<feature type="region of interest" description="Disordered" evidence="1">
    <location>
        <begin position="1"/>
        <end position="29"/>
    </location>
</feature>
<evidence type="ECO:0000313" key="3">
    <source>
        <dbReference type="EMBL" id="TVU48509.1"/>
    </source>
</evidence>
<keyword evidence="4" id="KW-1185">Reference proteome</keyword>
<organism evidence="3 4">
    <name type="scientific">Eragrostis curvula</name>
    <name type="common">weeping love grass</name>
    <dbReference type="NCBI Taxonomy" id="38414"/>
    <lineage>
        <taxon>Eukaryota</taxon>
        <taxon>Viridiplantae</taxon>
        <taxon>Streptophyta</taxon>
        <taxon>Embryophyta</taxon>
        <taxon>Tracheophyta</taxon>
        <taxon>Spermatophyta</taxon>
        <taxon>Magnoliopsida</taxon>
        <taxon>Liliopsida</taxon>
        <taxon>Poales</taxon>
        <taxon>Poaceae</taxon>
        <taxon>PACMAD clade</taxon>
        <taxon>Chloridoideae</taxon>
        <taxon>Eragrostideae</taxon>
        <taxon>Eragrostidinae</taxon>
        <taxon>Eragrostis</taxon>
    </lineage>
</organism>
<proteinExistence type="predicted"/>
<dbReference type="Gramene" id="TVU48509">
    <property type="protein sequence ID" value="TVU48509"/>
    <property type="gene ID" value="EJB05_08147"/>
</dbReference>
<evidence type="ECO:0000256" key="2">
    <source>
        <dbReference type="SAM" id="Phobius"/>
    </source>
</evidence>
<feature type="non-terminal residue" evidence="3">
    <location>
        <position position="1"/>
    </location>
</feature>
<protein>
    <submittedName>
        <fullName evidence="3">Uncharacterized protein</fullName>
    </submittedName>
</protein>
<name>A0A5J9WJR9_9POAL</name>
<keyword evidence="2" id="KW-1133">Transmembrane helix</keyword>
<comment type="caution">
    <text evidence="3">The sequence shown here is derived from an EMBL/GenBank/DDBJ whole genome shotgun (WGS) entry which is preliminary data.</text>
</comment>
<dbReference type="Proteomes" id="UP000324897">
    <property type="component" value="Chromosome 5"/>
</dbReference>
<reference evidence="3 4" key="1">
    <citation type="journal article" date="2019" name="Sci. Rep.">
        <title>A high-quality genome of Eragrostis curvula grass provides insights into Poaceae evolution and supports new strategies to enhance forage quality.</title>
        <authorList>
            <person name="Carballo J."/>
            <person name="Santos B.A.C.M."/>
            <person name="Zappacosta D."/>
            <person name="Garbus I."/>
            <person name="Selva J.P."/>
            <person name="Gallo C.A."/>
            <person name="Diaz A."/>
            <person name="Albertini E."/>
            <person name="Caccamo M."/>
            <person name="Echenique V."/>
        </authorList>
    </citation>
    <scope>NUCLEOTIDE SEQUENCE [LARGE SCALE GENOMIC DNA]</scope>
    <source>
        <strain evidence="4">cv. Victoria</strain>
        <tissue evidence="3">Leaf</tissue>
    </source>
</reference>
<accession>A0A5J9WJR9</accession>
<dbReference type="AlphaFoldDB" id="A0A5J9WJR9"/>
<keyword evidence="2" id="KW-0472">Membrane</keyword>
<evidence type="ECO:0000256" key="1">
    <source>
        <dbReference type="SAM" id="MobiDB-lite"/>
    </source>
</evidence>